<keyword evidence="3" id="KW-1185">Reference proteome</keyword>
<accession>A0ABU3Q6W2</accession>
<evidence type="ECO:0000313" key="3">
    <source>
        <dbReference type="Proteomes" id="UP001259572"/>
    </source>
</evidence>
<dbReference type="Pfam" id="PF03061">
    <property type="entry name" value="4HBT"/>
    <property type="match status" value="1"/>
</dbReference>
<comment type="caution">
    <text evidence="2">The sequence shown here is derived from an EMBL/GenBank/DDBJ whole genome shotgun (WGS) entry which is preliminary data.</text>
</comment>
<dbReference type="SUPFAM" id="SSF54637">
    <property type="entry name" value="Thioesterase/thiol ester dehydrase-isomerase"/>
    <property type="match status" value="1"/>
</dbReference>
<protein>
    <submittedName>
        <fullName evidence="2">Hotdog domain-containing protein</fullName>
    </submittedName>
</protein>
<dbReference type="EMBL" id="JAVUPU010000003">
    <property type="protein sequence ID" value="MDT9598849.1"/>
    <property type="molecule type" value="Genomic_DNA"/>
</dbReference>
<feature type="domain" description="Thioesterase" evidence="1">
    <location>
        <begin position="20"/>
        <end position="88"/>
    </location>
</feature>
<dbReference type="InterPro" id="IPR006683">
    <property type="entry name" value="Thioestr_dom"/>
</dbReference>
<dbReference type="InterPro" id="IPR029069">
    <property type="entry name" value="HotDog_dom_sf"/>
</dbReference>
<evidence type="ECO:0000259" key="1">
    <source>
        <dbReference type="Pfam" id="PF03061"/>
    </source>
</evidence>
<organism evidence="2 3">
    <name type="scientific">Sphingosinicella rhizophila</name>
    <dbReference type="NCBI Taxonomy" id="3050082"/>
    <lineage>
        <taxon>Bacteria</taxon>
        <taxon>Pseudomonadati</taxon>
        <taxon>Pseudomonadota</taxon>
        <taxon>Alphaproteobacteria</taxon>
        <taxon>Sphingomonadales</taxon>
        <taxon>Sphingosinicellaceae</taxon>
        <taxon>Sphingosinicella</taxon>
    </lineage>
</organism>
<reference evidence="2 3" key="1">
    <citation type="submission" date="2023-05" db="EMBL/GenBank/DDBJ databases">
        <authorList>
            <person name="Guo Y."/>
        </authorList>
    </citation>
    <scope>NUCLEOTIDE SEQUENCE [LARGE SCALE GENOMIC DNA]</scope>
    <source>
        <strain evidence="2 3">GR2756</strain>
    </source>
</reference>
<name>A0ABU3Q6W2_9SPHN</name>
<proteinExistence type="predicted"/>
<dbReference type="CDD" id="cd03440">
    <property type="entry name" value="hot_dog"/>
    <property type="match status" value="1"/>
</dbReference>
<dbReference type="Gene3D" id="3.10.129.10">
    <property type="entry name" value="Hotdog Thioesterase"/>
    <property type="match status" value="1"/>
</dbReference>
<sequence length="127" mass="13785">MIENVIRLRMSTADGHYAGGLVDGARILQLFSDAVTEGLIRHDGDEGLMRAMNAEFLGPVWSGDYIEIRATLVKTGNTSRTFECTAHKLIQLDGPHDSSARVLAEPELVTKAIAVAVVPLDKRRPAS</sequence>
<gene>
    <name evidence="2" type="ORF">RQX22_07805</name>
</gene>
<dbReference type="Proteomes" id="UP001259572">
    <property type="component" value="Unassembled WGS sequence"/>
</dbReference>
<evidence type="ECO:0000313" key="2">
    <source>
        <dbReference type="EMBL" id="MDT9598849.1"/>
    </source>
</evidence>
<dbReference type="RefSeq" id="WP_315725251.1">
    <property type="nucleotide sequence ID" value="NZ_JAVUPU010000003.1"/>
</dbReference>